<dbReference type="Proteomes" id="UP000663828">
    <property type="component" value="Unassembled WGS sequence"/>
</dbReference>
<accession>A0A816AMT3</accession>
<dbReference type="PROSITE" id="PS50181">
    <property type="entry name" value="FBOX"/>
    <property type="match status" value="1"/>
</dbReference>
<dbReference type="InterPro" id="IPR001810">
    <property type="entry name" value="F-box_dom"/>
</dbReference>
<keyword evidence="3" id="KW-1185">Reference proteome</keyword>
<gene>
    <name evidence="2" type="ORF">XAT740_LOCUS47319</name>
</gene>
<evidence type="ECO:0000313" key="3">
    <source>
        <dbReference type="Proteomes" id="UP000663828"/>
    </source>
</evidence>
<sequence>MTRFDFLPNELIFIIFDHLNPIDILYSFFNLNQRINEFLKVYLKSKIHRINLIKLHGNVFQYYSLQKQLIKQLKSIELTDEQMKFMNLSSNTHLKYLNLYLKNSFHISLNEQIIFKNLQILFIRNQSLTFEKPFIQCSSLKKIFIHLKTHSDVIDLLNSLPIIEICHVNINYEVTNSDENCSNKLLNLSTRLNDFSYEINSYHGLVYFVTKYERIEMLIKQMKSLEKLRLYVIGCFNTIMNYQRLNDNIFNHLFKLKEFHLFFQTYTGELFNDFQHSKWNFASYWNSLTDMHYLFTLPYQFHRLDQCIDQNFFTSIQTNLSHSNLNLLPIKFVRHLDLSCHITIEFIDLLRKSFSSLKSIRFSSSTAEYLHPPPLFRQHRYFLHSVRKLEFDLTCRNQILFLCLLPNLAELILHQ</sequence>
<organism evidence="2 3">
    <name type="scientific">Adineta ricciae</name>
    <name type="common">Rotifer</name>
    <dbReference type="NCBI Taxonomy" id="249248"/>
    <lineage>
        <taxon>Eukaryota</taxon>
        <taxon>Metazoa</taxon>
        <taxon>Spiralia</taxon>
        <taxon>Gnathifera</taxon>
        <taxon>Rotifera</taxon>
        <taxon>Eurotatoria</taxon>
        <taxon>Bdelloidea</taxon>
        <taxon>Adinetida</taxon>
        <taxon>Adinetidae</taxon>
        <taxon>Adineta</taxon>
    </lineage>
</organism>
<protein>
    <recommendedName>
        <fullName evidence="1">F-box domain-containing protein</fullName>
    </recommendedName>
</protein>
<comment type="caution">
    <text evidence="2">The sequence shown here is derived from an EMBL/GenBank/DDBJ whole genome shotgun (WGS) entry which is preliminary data.</text>
</comment>
<dbReference type="AlphaFoldDB" id="A0A816AMT3"/>
<dbReference type="EMBL" id="CAJNOR010006539">
    <property type="protein sequence ID" value="CAF1597775.1"/>
    <property type="molecule type" value="Genomic_DNA"/>
</dbReference>
<proteinExistence type="predicted"/>
<evidence type="ECO:0000313" key="2">
    <source>
        <dbReference type="EMBL" id="CAF1597775.1"/>
    </source>
</evidence>
<name>A0A816AMT3_ADIRI</name>
<evidence type="ECO:0000259" key="1">
    <source>
        <dbReference type="PROSITE" id="PS50181"/>
    </source>
</evidence>
<feature type="non-terminal residue" evidence="2">
    <location>
        <position position="1"/>
    </location>
</feature>
<feature type="domain" description="F-box" evidence="1">
    <location>
        <begin position="1"/>
        <end position="50"/>
    </location>
</feature>
<reference evidence="2" key="1">
    <citation type="submission" date="2021-02" db="EMBL/GenBank/DDBJ databases">
        <authorList>
            <person name="Nowell W R."/>
        </authorList>
    </citation>
    <scope>NUCLEOTIDE SEQUENCE</scope>
</reference>